<gene>
    <name evidence="1" type="ORF">WN55_04223</name>
</gene>
<dbReference type="Proteomes" id="UP000076502">
    <property type="component" value="Unassembled WGS sequence"/>
</dbReference>
<reference evidence="1 2" key="1">
    <citation type="submission" date="2015-07" db="EMBL/GenBank/DDBJ databases">
        <title>The genome of Dufourea novaeangliae.</title>
        <authorList>
            <person name="Pan H."/>
            <person name="Kapheim K."/>
        </authorList>
    </citation>
    <scope>NUCLEOTIDE SEQUENCE [LARGE SCALE GENOMIC DNA]</scope>
    <source>
        <strain evidence="1">0120121106</strain>
        <tissue evidence="1">Whole body</tissue>
    </source>
</reference>
<evidence type="ECO:0000313" key="2">
    <source>
        <dbReference type="Proteomes" id="UP000076502"/>
    </source>
</evidence>
<dbReference type="EMBL" id="KQ434769">
    <property type="protein sequence ID" value="KZC03767.1"/>
    <property type="molecule type" value="Genomic_DNA"/>
</dbReference>
<dbReference type="PANTHER" id="PTHR46060">
    <property type="entry name" value="MARINER MOS1 TRANSPOSASE-LIKE PROTEIN"/>
    <property type="match status" value="1"/>
</dbReference>
<dbReference type="GO" id="GO:0003676">
    <property type="term" value="F:nucleic acid binding"/>
    <property type="evidence" value="ECO:0007669"/>
    <property type="project" value="InterPro"/>
</dbReference>
<evidence type="ECO:0008006" key="3">
    <source>
        <dbReference type="Google" id="ProtNLM"/>
    </source>
</evidence>
<dbReference type="InterPro" id="IPR052709">
    <property type="entry name" value="Transposase-MT_Hybrid"/>
</dbReference>
<dbReference type="Gene3D" id="3.30.420.10">
    <property type="entry name" value="Ribonuclease H-like superfamily/Ribonuclease H"/>
    <property type="match status" value="1"/>
</dbReference>
<accession>A0A154NVU5</accession>
<proteinExistence type="predicted"/>
<dbReference type="PANTHER" id="PTHR46060:SF1">
    <property type="entry name" value="MARINER MOS1 TRANSPOSASE-LIKE PROTEIN"/>
    <property type="match status" value="1"/>
</dbReference>
<name>A0A154NVU5_DUFNO</name>
<sequence length="75" mass="8926">MHPPYSPDLAPADYFLFPKLKLTLKGTRFEDEEAIKRKVTTTLTGISVEDFFKCFRRLYERHQEYINRGGNYVEH</sequence>
<keyword evidence="2" id="KW-1185">Reference proteome</keyword>
<protein>
    <recommendedName>
        <fullName evidence="3">Histone-lysine N-methyltransferase SETMAR</fullName>
    </recommendedName>
</protein>
<dbReference type="InterPro" id="IPR036397">
    <property type="entry name" value="RNaseH_sf"/>
</dbReference>
<evidence type="ECO:0000313" key="1">
    <source>
        <dbReference type="EMBL" id="KZC03767.1"/>
    </source>
</evidence>
<dbReference type="STRING" id="178035.A0A154NVU5"/>
<dbReference type="AlphaFoldDB" id="A0A154NVU5"/>
<organism evidence="1 2">
    <name type="scientific">Dufourea novaeangliae</name>
    <name type="common">Sweat bee</name>
    <dbReference type="NCBI Taxonomy" id="178035"/>
    <lineage>
        <taxon>Eukaryota</taxon>
        <taxon>Metazoa</taxon>
        <taxon>Ecdysozoa</taxon>
        <taxon>Arthropoda</taxon>
        <taxon>Hexapoda</taxon>
        <taxon>Insecta</taxon>
        <taxon>Pterygota</taxon>
        <taxon>Neoptera</taxon>
        <taxon>Endopterygota</taxon>
        <taxon>Hymenoptera</taxon>
        <taxon>Apocrita</taxon>
        <taxon>Aculeata</taxon>
        <taxon>Apoidea</taxon>
        <taxon>Anthophila</taxon>
        <taxon>Halictidae</taxon>
        <taxon>Rophitinae</taxon>
        <taxon>Dufourea</taxon>
    </lineage>
</organism>